<dbReference type="EC" id="1.14.19.1" evidence="15"/>
<proteinExistence type="inferred from homology"/>
<dbReference type="PANTHER" id="PTHR11351:SF31">
    <property type="entry name" value="DESATURASE 1, ISOFORM A-RELATED"/>
    <property type="match status" value="1"/>
</dbReference>
<dbReference type="EMBL" id="CAJPWZ010000294">
    <property type="protein sequence ID" value="CAG2189454.1"/>
    <property type="molecule type" value="Genomic_DNA"/>
</dbReference>
<evidence type="ECO:0000313" key="16">
    <source>
        <dbReference type="Proteomes" id="UP000683360"/>
    </source>
</evidence>
<dbReference type="PRINTS" id="PR00075">
    <property type="entry name" value="FACDDSATRASE"/>
</dbReference>
<evidence type="ECO:0000256" key="2">
    <source>
        <dbReference type="ARBA" id="ARBA00009295"/>
    </source>
</evidence>
<evidence type="ECO:0000256" key="8">
    <source>
        <dbReference type="ARBA" id="ARBA00023002"/>
    </source>
</evidence>
<comment type="similarity">
    <text evidence="2 13">Belongs to the fatty acid desaturase type 1 family.</text>
</comment>
<accession>A0A8S3Q4S2</accession>
<feature type="transmembrane region" description="Helical" evidence="14">
    <location>
        <begin position="513"/>
        <end position="535"/>
    </location>
</feature>
<keyword evidence="9" id="KW-0408">Iron</keyword>
<dbReference type="InterPro" id="IPR015876">
    <property type="entry name" value="Acyl-CoA_DS"/>
</dbReference>
<dbReference type="PROSITE" id="PS00476">
    <property type="entry name" value="FATTY_ACID_DESATUR_1"/>
    <property type="match status" value="1"/>
</dbReference>
<dbReference type="Proteomes" id="UP000683360">
    <property type="component" value="Unassembled WGS sequence"/>
</dbReference>
<sequence>MFLNLKKLLETFPAHQHRSNWQSNQLKSLVQNLPVNHCICIHDYSENYRCVEKEEIQSNYFQRTECSIHVTVMHRHAILEYDGVDSTEEFPEIITEHFFVISPDLQHDNDFTKYVQKKVKEYLDSISYTVDHMHEFTDGCSSQYKSRHCLGSLSTAIPDFGYKTFHRNFFETSHAKGPQDAAGGFIKRQADISVLRGNTVIQNAKDLFTFCESSLKKPRSALFKRRVFRYVDSIDRHNSKIFKPIQQNRQIHHVFTSTCNEIIVSDLSCYTCDQCILGNYLNCLNVENTGVKKTIKPREITQTSNEEEVAQDTDILSEDISDLVSINSVVAVKTDDDNFDYYLMKISKGSHVLNSAESDSWGATYPPGFEVFRGHYYDKISDNDPLKYKLLKTKTALVPTKSLLYILADVDASYRITISEDTHLDILSESLKFLAFFKYRMAPRNPITDVLPSPDDGDGLGLDQVSPVITEENYEQKQQPLKIVWQNVFIQLGIHLAALYGLIRIPWSHPLTWLWTIFYYVFTAVGITAGAHRLWSHRSYTFLKTFTVSCLVMNSAALQNDILEWTRDHRVHHKYSETDADPHNARRGFFFSHIGWLLVRKHPDVARKGKQLDLSDLYADKVVMMQRRYYRLSIVIMCFLVPTAVPYYFWGESFQNAFFISSILRYVLTLNATWLVNSAAHMWGNRPYDKNINPAQNRGVAFSAVGEGFHNYHHTFPHDYGTSEFGWHLNVTTAFIDFFAMLGQVSDRRKISHDTVERRRARTGDGS</sequence>
<dbReference type="OrthoDB" id="5983328at2759"/>
<dbReference type="PANTHER" id="PTHR11351">
    <property type="entry name" value="ACYL-COA DESATURASE"/>
    <property type="match status" value="1"/>
</dbReference>
<evidence type="ECO:0000256" key="13">
    <source>
        <dbReference type="RuleBase" id="RU000581"/>
    </source>
</evidence>
<keyword evidence="6" id="KW-0276">Fatty acid metabolism</keyword>
<organism evidence="15 16">
    <name type="scientific">Mytilus edulis</name>
    <name type="common">Blue mussel</name>
    <dbReference type="NCBI Taxonomy" id="6550"/>
    <lineage>
        <taxon>Eukaryota</taxon>
        <taxon>Metazoa</taxon>
        <taxon>Spiralia</taxon>
        <taxon>Lophotrochozoa</taxon>
        <taxon>Mollusca</taxon>
        <taxon>Bivalvia</taxon>
        <taxon>Autobranchia</taxon>
        <taxon>Pteriomorphia</taxon>
        <taxon>Mytilida</taxon>
        <taxon>Mytiloidea</taxon>
        <taxon>Mytilidae</taxon>
        <taxon>Mytilinae</taxon>
        <taxon>Mytilus</taxon>
    </lineage>
</organism>
<evidence type="ECO:0000256" key="5">
    <source>
        <dbReference type="ARBA" id="ARBA00022723"/>
    </source>
</evidence>
<dbReference type="GO" id="GO:0005506">
    <property type="term" value="F:iron ion binding"/>
    <property type="evidence" value="ECO:0007669"/>
    <property type="project" value="TreeGrafter"/>
</dbReference>
<evidence type="ECO:0000256" key="14">
    <source>
        <dbReference type="SAM" id="Phobius"/>
    </source>
</evidence>
<comment type="domain">
    <text evidence="13">The histidine box domains are involved in binding the catalytic metal ions.</text>
</comment>
<dbReference type="InterPro" id="IPR001522">
    <property type="entry name" value="FADS-1_CS"/>
</dbReference>
<keyword evidence="8 13" id="KW-0560">Oxidoreductase</keyword>
<keyword evidence="11 14" id="KW-0472">Membrane</keyword>
<reference evidence="15" key="1">
    <citation type="submission" date="2021-03" db="EMBL/GenBank/DDBJ databases">
        <authorList>
            <person name="Bekaert M."/>
        </authorList>
    </citation>
    <scope>NUCLEOTIDE SEQUENCE</scope>
</reference>
<keyword evidence="4 13" id="KW-0812">Transmembrane</keyword>
<name>A0A8S3Q4S2_MYTED</name>
<keyword evidence="7 14" id="KW-1133">Transmembrane helix</keyword>
<keyword evidence="10" id="KW-0443">Lipid metabolism</keyword>
<dbReference type="GO" id="GO:0006636">
    <property type="term" value="P:unsaturated fatty acid biosynthetic process"/>
    <property type="evidence" value="ECO:0007669"/>
    <property type="project" value="TreeGrafter"/>
</dbReference>
<dbReference type="GO" id="GO:0004768">
    <property type="term" value="F:stearoyl-CoA 9-desaturase activity"/>
    <property type="evidence" value="ECO:0007669"/>
    <property type="project" value="UniProtKB-EC"/>
</dbReference>
<evidence type="ECO:0000256" key="4">
    <source>
        <dbReference type="ARBA" id="ARBA00022692"/>
    </source>
</evidence>
<evidence type="ECO:0000256" key="12">
    <source>
        <dbReference type="ARBA" id="ARBA00023160"/>
    </source>
</evidence>
<evidence type="ECO:0000256" key="1">
    <source>
        <dbReference type="ARBA" id="ARBA00004141"/>
    </source>
</evidence>
<dbReference type="CDD" id="cd03505">
    <property type="entry name" value="Delta9-FADS-like"/>
    <property type="match status" value="1"/>
</dbReference>
<comment type="cofactor">
    <cofactor evidence="13">
        <name>Fe(2+)</name>
        <dbReference type="ChEBI" id="CHEBI:29033"/>
    </cofactor>
</comment>
<keyword evidence="16" id="KW-1185">Reference proteome</keyword>
<dbReference type="GO" id="GO:0005789">
    <property type="term" value="C:endoplasmic reticulum membrane"/>
    <property type="evidence" value="ECO:0007669"/>
    <property type="project" value="TreeGrafter"/>
</dbReference>
<comment type="subcellular location">
    <subcellularLocation>
        <location evidence="1">Membrane</location>
        <topology evidence="1">Multi-pass membrane protein</topology>
    </subcellularLocation>
</comment>
<comment type="caution">
    <text evidence="15">The sequence shown here is derived from an EMBL/GenBank/DDBJ whole genome shotgun (WGS) entry which is preliminary data.</text>
</comment>
<evidence type="ECO:0000256" key="9">
    <source>
        <dbReference type="ARBA" id="ARBA00023004"/>
    </source>
</evidence>
<evidence type="ECO:0000313" key="15">
    <source>
        <dbReference type="EMBL" id="CAG2189454.1"/>
    </source>
</evidence>
<protein>
    <submittedName>
        <fullName evidence="15">SCD</fullName>
        <ecNumber evidence="15">1.14.19.1</ecNumber>
    </submittedName>
</protein>
<evidence type="ECO:0000256" key="10">
    <source>
        <dbReference type="ARBA" id="ARBA00023098"/>
    </source>
</evidence>
<evidence type="ECO:0000256" key="3">
    <source>
        <dbReference type="ARBA" id="ARBA00022516"/>
    </source>
</evidence>
<evidence type="ECO:0000256" key="7">
    <source>
        <dbReference type="ARBA" id="ARBA00022989"/>
    </source>
</evidence>
<keyword evidence="5" id="KW-0479">Metal-binding</keyword>
<evidence type="ECO:0000256" key="11">
    <source>
        <dbReference type="ARBA" id="ARBA00023136"/>
    </source>
</evidence>
<evidence type="ECO:0000256" key="6">
    <source>
        <dbReference type="ARBA" id="ARBA00022832"/>
    </source>
</evidence>
<feature type="transmembrane region" description="Helical" evidence="14">
    <location>
        <begin position="629"/>
        <end position="650"/>
    </location>
</feature>
<dbReference type="AlphaFoldDB" id="A0A8S3Q4S2"/>
<keyword evidence="12 13" id="KW-0275">Fatty acid biosynthesis</keyword>
<keyword evidence="3 13" id="KW-0444">Lipid biosynthesis</keyword>
<gene>
    <name evidence="15" type="ORF">MEDL_4842</name>
</gene>